<protein>
    <submittedName>
        <fullName evidence="2">Uncharacterized protein</fullName>
    </submittedName>
</protein>
<keyword evidence="3" id="KW-1185">Reference proteome</keyword>
<dbReference type="EMBL" id="PDOC01000002">
    <property type="protein sequence ID" value="PIL46065.1"/>
    <property type="molecule type" value="Genomic_DNA"/>
</dbReference>
<name>A0A2G8TJ37_9BURK</name>
<organism evidence="2 3">
    <name type="scientific">Massilia eurypsychrophila</name>
    <dbReference type="NCBI Taxonomy" id="1485217"/>
    <lineage>
        <taxon>Bacteria</taxon>
        <taxon>Pseudomonadati</taxon>
        <taxon>Pseudomonadota</taxon>
        <taxon>Betaproteobacteria</taxon>
        <taxon>Burkholderiales</taxon>
        <taxon>Oxalobacteraceae</taxon>
        <taxon>Telluria group</taxon>
        <taxon>Massilia</taxon>
    </lineage>
</organism>
<feature type="region of interest" description="Disordered" evidence="1">
    <location>
        <begin position="138"/>
        <end position="163"/>
    </location>
</feature>
<gene>
    <name evidence="2" type="ORF">CR105_02940</name>
</gene>
<dbReference type="Proteomes" id="UP000230390">
    <property type="component" value="Unassembled WGS sequence"/>
</dbReference>
<sequence>MRWRFAWRRCSIDTDKAFERKWFALAVAVLLHALFLNSLLRQQPRQARPDTTPSTMLWMNIVPALPKPRLLPPRPPKIAKERPASVQSAPAPIRAPAPATALIAPAADPFADTAPAPISAEQIMTFAKRDLARIDRQLRGEDGKSGGKTAFSQSGDSRQQRLAKGFEQAHDMAPNKWYQAAKIEDITPPGDDARKIYRITGALGSYCMHYPDKNRIGAQTGAANFGEPKLGKCPTMF</sequence>
<dbReference type="RefSeq" id="WP_099786954.1">
    <property type="nucleotide sequence ID" value="NZ_JBHLYV010000001.1"/>
</dbReference>
<evidence type="ECO:0000256" key="1">
    <source>
        <dbReference type="SAM" id="MobiDB-lite"/>
    </source>
</evidence>
<dbReference type="OrthoDB" id="8750928at2"/>
<proteinExistence type="predicted"/>
<accession>A0A2G8TJ37</accession>
<evidence type="ECO:0000313" key="2">
    <source>
        <dbReference type="EMBL" id="PIL46065.1"/>
    </source>
</evidence>
<dbReference type="AlphaFoldDB" id="A0A2G8TJ37"/>
<evidence type="ECO:0000313" key="3">
    <source>
        <dbReference type="Proteomes" id="UP000230390"/>
    </source>
</evidence>
<reference evidence="2 3" key="1">
    <citation type="submission" date="2017-10" db="EMBL/GenBank/DDBJ databases">
        <title>Massilia psychrophilum sp. nov., a novel purple-pigmented bacterium isolated from Tianshan glacier, Xinjiang Municipality, China.</title>
        <authorList>
            <person name="Wang H."/>
        </authorList>
    </citation>
    <scope>NUCLEOTIDE SEQUENCE [LARGE SCALE GENOMIC DNA]</scope>
    <source>
        <strain evidence="2 3">JCM 30074</strain>
    </source>
</reference>
<comment type="caution">
    <text evidence="2">The sequence shown here is derived from an EMBL/GenBank/DDBJ whole genome shotgun (WGS) entry which is preliminary data.</text>
</comment>